<keyword evidence="2" id="KW-1133">Transmembrane helix</keyword>
<evidence type="ECO:0008006" key="5">
    <source>
        <dbReference type="Google" id="ProtNLM"/>
    </source>
</evidence>
<gene>
    <name evidence="3" type="ORF">BvMPK_3972</name>
</gene>
<evidence type="ECO:0000256" key="1">
    <source>
        <dbReference type="SAM" id="Coils"/>
    </source>
</evidence>
<keyword evidence="2" id="KW-0472">Membrane</keyword>
<sequence>MSKIQCNTMDKSKKLIIVIILLVVIIGGVSFYAFHQAKENKEMSELFAVEKLEMENEYTTFATQYDELQIQINNDSLREKLESEKLKTQRLLEELRQVKTSNAAEIMRLKKELKTVRAVLRTYVIQIDSLNKLNQALAEENQEVKQKYTQATRQINNLSQEKKNLNEKVTLAAQLDATGISVEPRNKRGKTAKKVKDVKKIAISFTIVKNITAKTGERTLYIRIAKPDNDILTKNASNTFPYENRNLVYSIKKYIEYTGEEQNVTVYWDVEEYLPAGTYHVYIFADGTMIGQQAFSMK</sequence>
<dbReference type="EMBL" id="CP013020">
    <property type="protein sequence ID" value="ALK86524.1"/>
    <property type="molecule type" value="Genomic_DNA"/>
</dbReference>
<dbReference type="PATRIC" id="fig|821.40.peg.4757"/>
<dbReference type="AlphaFoldDB" id="A0A0P0M5P7"/>
<feature type="coiled-coil region" evidence="1">
    <location>
        <begin position="74"/>
        <end position="175"/>
    </location>
</feature>
<name>A0A0P0M5P7_PHOVU</name>
<reference evidence="3 4" key="2">
    <citation type="journal article" date="2016" name="Genome Biol. Evol.">
        <title>Extensive mobilome-driven genome diversification in mouse gut-associated Bacteroides vulgatus mpk.</title>
        <authorList>
            <person name="Lange A."/>
            <person name="Beier S."/>
            <person name="Steimle A."/>
            <person name="Autenrieth I.B."/>
            <person name="Huson D.H."/>
            <person name="Frick J.S."/>
        </authorList>
    </citation>
    <scope>NUCLEOTIDE SEQUENCE [LARGE SCALE GENOMIC DNA]</scope>
    <source>
        <strain evidence="4">mpk</strain>
    </source>
</reference>
<dbReference type="Proteomes" id="UP000061587">
    <property type="component" value="Chromosome"/>
</dbReference>
<evidence type="ECO:0000313" key="3">
    <source>
        <dbReference type="EMBL" id="ALK86524.1"/>
    </source>
</evidence>
<accession>A0A0P0M5P7</accession>
<proteinExistence type="predicted"/>
<feature type="transmembrane region" description="Helical" evidence="2">
    <location>
        <begin position="15"/>
        <end position="34"/>
    </location>
</feature>
<keyword evidence="1" id="KW-0175">Coiled coil</keyword>
<keyword evidence="2" id="KW-0812">Transmembrane</keyword>
<reference evidence="4" key="1">
    <citation type="submission" date="2015-10" db="EMBL/GenBank/DDBJ databases">
        <title>Extensive mobilome-driven genome diversification in gut-associated Bacteroides vulgatus mpk.</title>
        <authorList>
            <person name="Beier S."/>
            <person name="Lange A."/>
            <person name="Huson D.H."/>
            <person name="Frick J.-S."/>
            <person name="Autenrieth I.B."/>
        </authorList>
    </citation>
    <scope>NUCLEOTIDE SEQUENCE [LARGE SCALE GENOMIC DNA]</scope>
    <source>
        <strain evidence="4">mpk</strain>
    </source>
</reference>
<organism evidence="3 4">
    <name type="scientific">Phocaeicola vulgatus</name>
    <name type="common">Bacteroides vulgatus</name>
    <dbReference type="NCBI Taxonomy" id="821"/>
    <lineage>
        <taxon>Bacteria</taxon>
        <taxon>Pseudomonadati</taxon>
        <taxon>Bacteroidota</taxon>
        <taxon>Bacteroidia</taxon>
        <taxon>Bacteroidales</taxon>
        <taxon>Bacteroidaceae</taxon>
        <taxon>Phocaeicola</taxon>
    </lineage>
</organism>
<evidence type="ECO:0000313" key="4">
    <source>
        <dbReference type="Proteomes" id="UP000061587"/>
    </source>
</evidence>
<evidence type="ECO:0000256" key="2">
    <source>
        <dbReference type="SAM" id="Phobius"/>
    </source>
</evidence>
<protein>
    <recommendedName>
        <fullName evidence="5">Chromosome segregation protein SMC</fullName>
    </recommendedName>
</protein>